<keyword evidence="2" id="KW-1185">Reference proteome</keyword>
<name>A0A1T4WAB9_9BACT</name>
<accession>A0A1T4WAB9</accession>
<evidence type="ECO:0000313" key="1">
    <source>
        <dbReference type="EMBL" id="SKA74274.1"/>
    </source>
</evidence>
<evidence type="ECO:0008006" key="3">
    <source>
        <dbReference type="Google" id="ProtNLM"/>
    </source>
</evidence>
<sequence>MGKQAVDQKGNALHIQADPELEYQYYDIFNVYVGAEEVVLELGNRHRSDPATGVVHQRVVLSPGTARRLVRTLGQGLETMEKKIRSALDEAGKYPTN</sequence>
<dbReference type="AlphaFoldDB" id="A0A1T4WAB9"/>
<dbReference type="RefSeq" id="WP_144019093.1">
    <property type="nucleotide sequence ID" value="NZ_FUYC01000002.1"/>
</dbReference>
<dbReference type="OrthoDB" id="5461274at2"/>
<reference evidence="1 2" key="1">
    <citation type="submission" date="2017-02" db="EMBL/GenBank/DDBJ databases">
        <authorList>
            <person name="Peterson S.W."/>
        </authorList>
    </citation>
    <scope>NUCLEOTIDE SEQUENCE [LARGE SCALE GENOMIC DNA]</scope>
    <source>
        <strain evidence="1 2">DSM 16080</strain>
    </source>
</reference>
<dbReference type="EMBL" id="FUYC01000002">
    <property type="protein sequence ID" value="SKA74274.1"/>
    <property type="molecule type" value="Genomic_DNA"/>
</dbReference>
<organism evidence="1 2">
    <name type="scientific">Paucidesulfovibrio gracilis DSM 16080</name>
    <dbReference type="NCBI Taxonomy" id="1121449"/>
    <lineage>
        <taxon>Bacteria</taxon>
        <taxon>Pseudomonadati</taxon>
        <taxon>Thermodesulfobacteriota</taxon>
        <taxon>Desulfovibrionia</taxon>
        <taxon>Desulfovibrionales</taxon>
        <taxon>Desulfovibrionaceae</taxon>
        <taxon>Paucidesulfovibrio</taxon>
    </lineage>
</organism>
<proteinExistence type="predicted"/>
<dbReference type="STRING" id="1121449.SAMN02745704_00629"/>
<protein>
    <recommendedName>
        <fullName evidence="3">DUF3467 domain-containing protein</fullName>
    </recommendedName>
</protein>
<gene>
    <name evidence="1" type="ORF">SAMN02745704_00629</name>
</gene>
<dbReference type="Proteomes" id="UP000190027">
    <property type="component" value="Unassembled WGS sequence"/>
</dbReference>
<evidence type="ECO:0000313" key="2">
    <source>
        <dbReference type="Proteomes" id="UP000190027"/>
    </source>
</evidence>